<accession>A0A1E3NY69</accession>
<dbReference type="PANTHER" id="PTHR11935">
    <property type="entry name" value="BETA LACTAMASE DOMAIN"/>
    <property type="match status" value="1"/>
</dbReference>
<dbReference type="PANTHER" id="PTHR11935:SF94">
    <property type="entry name" value="TENZING NORGAY, ISOFORM C"/>
    <property type="match status" value="1"/>
</dbReference>
<dbReference type="InterPro" id="IPR001279">
    <property type="entry name" value="Metallo-B-lactamas"/>
</dbReference>
<dbReference type="GO" id="GO:0046872">
    <property type="term" value="F:metal ion binding"/>
    <property type="evidence" value="ECO:0007669"/>
    <property type="project" value="UniProtKB-KW"/>
</dbReference>
<dbReference type="EMBL" id="KV454212">
    <property type="protein sequence ID" value="ODQ58151.1"/>
    <property type="molecule type" value="Genomic_DNA"/>
</dbReference>
<keyword evidence="3" id="KW-0862">Zinc</keyword>
<dbReference type="Gene3D" id="3.60.15.10">
    <property type="entry name" value="Ribonuclease Z/Hydroxyacylglutathione hydrolase-like"/>
    <property type="match status" value="1"/>
</dbReference>
<evidence type="ECO:0000259" key="5">
    <source>
        <dbReference type="Pfam" id="PF16123"/>
    </source>
</evidence>
<dbReference type="STRING" id="683960.A0A1E3NY69"/>
<evidence type="ECO:0000313" key="6">
    <source>
        <dbReference type="EMBL" id="ODQ58151.1"/>
    </source>
</evidence>
<keyword evidence="2" id="KW-0378">Hydrolase</keyword>
<evidence type="ECO:0000256" key="1">
    <source>
        <dbReference type="ARBA" id="ARBA00022723"/>
    </source>
</evidence>
<feature type="domain" description="Hydroxyacylglutathione hydrolase C-terminal" evidence="5">
    <location>
        <begin position="86"/>
        <end position="162"/>
    </location>
</feature>
<evidence type="ECO:0000313" key="7">
    <source>
        <dbReference type="Proteomes" id="UP000094112"/>
    </source>
</evidence>
<gene>
    <name evidence="6" type="ORF">WICANDRAFT_95510</name>
</gene>
<evidence type="ECO:0000256" key="2">
    <source>
        <dbReference type="ARBA" id="ARBA00022801"/>
    </source>
</evidence>
<keyword evidence="7" id="KW-1185">Reference proteome</keyword>
<dbReference type="RefSeq" id="XP_019037358.1">
    <property type="nucleotide sequence ID" value="XM_019186497.1"/>
</dbReference>
<dbReference type="InterPro" id="IPR032282">
    <property type="entry name" value="HAGH_C"/>
</dbReference>
<dbReference type="AlphaFoldDB" id="A0A1E3NY69"/>
<dbReference type="Pfam" id="PF00753">
    <property type="entry name" value="Lactamase_B"/>
    <property type="match status" value="1"/>
</dbReference>
<evidence type="ECO:0000256" key="3">
    <source>
        <dbReference type="ARBA" id="ARBA00022833"/>
    </source>
</evidence>
<dbReference type="SUPFAM" id="SSF56281">
    <property type="entry name" value="Metallo-hydrolase/oxidoreductase"/>
    <property type="match status" value="1"/>
</dbReference>
<organism evidence="6 7">
    <name type="scientific">Wickerhamomyces anomalus (strain ATCC 58044 / CBS 1984 / NCYC 433 / NRRL Y-366-8)</name>
    <name type="common">Yeast</name>
    <name type="synonym">Hansenula anomala</name>
    <dbReference type="NCBI Taxonomy" id="683960"/>
    <lineage>
        <taxon>Eukaryota</taxon>
        <taxon>Fungi</taxon>
        <taxon>Dikarya</taxon>
        <taxon>Ascomycota</taxon>
        <taxon>Saccharomycotina</taxon>
        <taxon>Saccharomycetes</taxon>
        <taxon>Phaffomycetales</taxon>
        <taxon>Wickerhamomycetaceae</taxon>
        <taxon>Wickerhamomyces</taxon>
    </lineage>
</organism>
<feature type="domain" description="Metallo-beta-lactamase" evidence="4">
    <location>
        <begin position="6"/>
        <end position="85"/>
    </location>
</feature>
<dbReference type="OrthoDB" id="515692at2759"/>
<dbReference type="GO" id="GO:0004416">
    <property type="term" value="F:hydroxyacylglutathione hydrolase activity"/>
    <property type="evidence" value="ECO:0007669"/>
    <property type="project" value="TreeGrafter"/>
</dbReference>
<sequence>MNGEVLKLGDSIEITAIHTPCHTQDSICYYATDKANPDQKFVFTGDTLFTAGCGRFFEGTGEEMDTALNFKLGKLPKDTLVFPGHEYTKGNVKFAVKLLSNNAIQQLEKFVNENEITTGQFSIGDELKFNPFMRLDDEQITSKLKIDSRSLVMDKLREMKNNS</sequence>
<name>A0A1E3NY69_WICAA</name>
<dbReference type="InterPro" id="IPR036866">
    <property type="entry name" value="RibonucZ/Hydroxyglut_hydro"/>
</dbReference>
<keyword evidence="1" id="KW-0479">Metal-binding</keyword>
<dbReference type="Pfam" id="PF16123">
    <property type="entry name" value="HAGH_C"/>
    <property type="match status" value="1"/>
</dbReference>
<protein>
    <submittedName>
        <fullName evidence="6">Uncharacterized protein</fullName>
    </submittedName>
</protein>
<dbReference type="Proteomes" id="UP000094112">
    <property type="component" value="Unassembled WGS sequence"/>
</dbReference>
<proteinExistence type="predicted"/>
<dbReference type="GeneID" id="30203743"/>
<reference evidence="6 7" key="1">
    <citation type="journal article" date="2016" name="Proc. Natl. Acad. Sci. U.S.A.">
        <title>Comparative genomics of biotechnologically important yeasts.</title>
        <authorList>
            <person name="Riley R."/>
            <person name="Haridas S."/>
            <person name="Wolfe K.H."/>
            <person name="Lopes M.R."/>
            <person name="Hittinger C.T."/>
            <person name="Goeker M."/>
            <person name="Salamov A.A."/>
            <person name="Wisecaver J.H."/>
            <person name="Long T.M."/>
            <person name="Calvey C.H."/>
            <person name="Aerts A.L."/>
            <person name="Barry K.W."/>
            <person name="Choi C."/>
            <person name="Clum A."/>
            <person name="Coughlan A.Y."/>
            <person name="Deshpande S."/>
            <person name="Douglass A.P."/>
            <person name="Hanson S.J."/>
            <person name="Klenk H.-P."/>
            <person name="LaButti K.M."/>
            <person name="Lapidus A."/>
            <person name="Lindquist E.A."/>
            <person name="Lipzen A.M."/>
            <person name="Meier-Kolthoff J.P."/>
            <person name="Ohm R.A."/>
            <person name="Otillar R.P."/>
            <person name="Pangilinan J.L."/>
            <person name="Peng Y."/>
            <person name="Rokas A."/>
            <person name="Rosa C.A."/>
            <person name="Scheuner C."/>
            <person name="Sibirny A.A."/>
            <person name="Slot J.C."/>
            <person name="Stielow J.B."/>
            <person name="Sun H."/>
            <person name="Kurtzman C.P."/>
            <person name="Blackwell M."/>
            <person name="Grigoriev I.V."/>
            <person name="Jeffries T.W."/>
        </authorList>
    </citation>
    <scope>NUCLEOTIDE SEQUENCE [LARGE SCALE GENOMIC DNA]</scope>
    <source>
        <strain evidence="7">ATCC 58044 / CBS 1984 / NCYC 433 / NRRL Y-366-8</strain>
    </source>
</reference>
<evidence type="ECO:0000259" key="4">
    <source>
        <dbReference type="Pfam" id="PF00753"/>
    </source>
</evidence>